<proteinExistence type="predicted"/>
<evidence type="ECO:0000313" key="4">
    <source>
        <dbReference type="Proteomes" id="UP001549099"/>
    </source>
</evidence>
<accession>A0ABV2GC16</accession>
<keyword evidence="1" id="KW-0560">Oxidoreductase</keyword>
<dbReference type="Proteomes" id="UP001549099">
    <property type="component" value="Unassembled WGS sequence"/>
</dbReference>
<reference evidence="3 4" key="1">
    <citation type="submission" date="2024-06" db="EMBL/GenBank/DDBJ databases">
        <title>Genomic Encyclopedia of Type Strains, Phase IV (KMG-IV): sequencing the most valuable type-strain genomes for metagenomic binning, comparative biology and taxonomic classification.</title>
        <authorList>
            <person name="Goeker M."/>
        </authorList>
    </citation>
    <scope>NUCLEOTIDE SEQUENCE [LARGE SCALE GENOMIC DNA]</scope>
    <source>
        <strain evidence="3 4">DSM 26128</strain>
    </source>
</reference>
<dbReference type="PANTHER" id="PTHR43818">
    <property type="entry name" value="BCDNA.GH03377"/>
    <property type="match status" value="1"/>
</dbReference>
<feature type="domain" description="Gfo/Idh/MocA-like oxidoreductase N-terminal" evidence="2">
    <location>
        <begin position="6"/>
        <end position="118"/>
    </location>
</feature>
<dbReference type="InterPro" id="IPR050463">
    <property type="entry name" value="Gfo/Idh/MocA_oxidrdct_glycsds"/>
</dbReference>
<gene>
    <name evidence="3" type="ORF">ABID49_001599</name>
</gene>
<evidence type="ECO:0000313" key="3">
    <source>
        <dbReference type="EMBL" id="MET3575694.1"/>
    </source>
</evidence>
<keyword evidence="4" id="KW-1185">Reference proteome</keyword>
<dbReference type="SUPFAM" id="SSF55347">
    <property type="entry name" value="Glyceraldehyde-3-phosphate dehydrogenase-like, C-terminal domain"/>
    <property type="match status" value="1"/>
</dbReference>
<dbReference type="PANTHER" id="PTHR43818:SF11">
    <property type="entry name" value="BCDNA.GH03377"/>
    <property type="match status" value="1"/>
</dbReference>
<sequence length="311" mass="33764">MNKTTIAVIGAGIVGERILRTLSGHAEAEAIVIYDADAKRSEEMSRAFSVPVAGSLEEVFEMKPDWVYIGTPPRYHAPIAEAAFDAGLDVLCEKPLAHDADTAARMASAAEQSGRLTAMHFPLLYNPSVRALLSEADSGKIGPLLRIELQAHFPQWPRVWQQNPWIGTRDQGGFIREVFPHFIQIMSRLSGAIEISSKRTDYPADPALCETGVIAAGTTETGVPVLFNGLAGGASEERIEFTVYGTVGALRLVNWSDLYRAEAGGTFERIDESPSVPGLFDELIRKKRGEDAVIVPFSEGAVIQRTVDGLL</sequence>
<dbReference type="Gene3D" id="3.30.360.10">
    <property type="entry name" value="Dihydrodipicolinate Reductase, domain 2"/>
    <property type="match status" value="1"/>
</dbReference>
<evidence type="ECO:0000259" key="2">
    <source>
        <dbReference type="Pfam" id="PF01408"/>
    </source>
</evidence>
<dbReference type="EMBL" id="JBEPLW010000010">
    <property type="protein sequence ID" value="MET3575694.1"/>
    <property type="molecule type" value="Genomic_DNA"/>
</dbReference>
<dbReference type="SUPFAM" id="SSF51735">
    <property type="entry name" value="NAD(P)-binding Rossmann-fold domains"/>
    <property type="match status" value="1"/>
</dbReference>
<dbReference type="Pfam" id="PF01408">
    <property type="entry name" value="GFO_IDH_MocA"/>
    <property type="match status" value="1"/>
</dbReference>
<comment type="caution">
    <text evidence="3">The sequence shown here is derived from an EMBL/GenBank/DDBJ whole genome shotgun (WGS) entry which is preliminary data.</text>
</comment>
<name>A0ABV2GC16_9BACL</name>
<dbReference type="RefSeq" id="WP_354197066.1">
    <property type="nucleotide sequence ID" value="NZ_JBEPLW010000010.1"/>
</dbReference>
<organism evidence="3 4">
    <name type="scientific">Bhargavaea ullalensis</name>
    <dbReference type="NCBI Taxonomy" id="1265685"/>
    <lineage>
        <taxon>Bacteria</taxon>
        <taxon>Bacillati</taxon>
        <taxon>Bacillota</taxon>
        <taxon>Bacilli</taxon>
        <taxon>Bacillales</taxon>
        <taxon>Caryophanaceae</taxon>
        <taxon>Bhargavaea</taxon>
    </lineage>
</organism>
<dbReference type="InterPro" id="IPR000683">
    <property type="entry name" value="Gfo/Idh/MocA-like_OxRdtase_N"/>
</dbReference>
<evidence type="ECO:0000256" key="1">
    <source>
        <dbReference type="ARBA" id="ARBA00023002"/>
    </source>
</evidence>
<dbReference type="Gene3D" id="3.40.50.720">
    <property type="entry name" value="NAD(P)-binding Rossmann-like Domain"/>
    <property type="match status" value="1"/>
</dbReference>
<dbReference type="InterPro" id="IPR036291">
    <property type="entry name" value="NAD(P)-bd_dom_sf"/>
</dbReference>
<protein>
    <submittedName>
        <fullName evidence="3">Dehydrogenase</fullName>
    </submittedName>
</protein>